<organism evidence="5 6">
    <name type="scientific">Alteromonas ponticola</name>
    <dbReference type="NCBI Taxonomy" id="2720613"/>
    <lineage>
        <taxon>Bacteria</taxon>
        <taxon>Pseudomonadati</taxon>
        <taxon>Pseudomonadota</taxon>
        <taxon>Gammaproteobacteria</taxon>
        <taxon>Alteromonadales</taxon>
        <taxon>Alteromonadaceae</taxon>
        <taxon>Alteromonas/Salinimonas group</taxon>
        <taxon>Alteromonas</taxon>
    </lineage>
</organism>
<keyword evidence="6" id="KW-1185">Reference proteome</keyword>
<dbReference type="SMART" id="SM00448">
    <property type="entry name" value="REC"/>
    <property type="match status" value="1"/>
</dbReference>
<dbReference type="InterPro" id="IPR007492">
    <property type="entry name" value="LytTR_DNA-bd_dom"/>
</dbReference>
<dbReference type="PROSITE" id="PS50110">
    <property type="entry name" value="RESPONSE_REGULATORY"/>
    <property type="match status" value="1"/>
</dbReference>
<dbReference type="EMBL" id="JAATNW010000001">
    <property type="protein sequence ID" value="NMH58475.1"/>
    <property type="molecule type" value="Genomic_DNA"/>
</dbReference>
<dbReference type="PROSITE" id="PS50930">
    <property type="entry name" value="HTH_LYTTR"/>
    <property type="match status" value="1"/>
</dbReference>
<protein>
    <submittedName>
        <fullName evidence="5">Response regulator transcription factor</fullName>
    </submittedName>
</protein>
<feature type="domain" description="HTH LytTR-type" evidence="4">
    <location>
        <begin position="173"/>
        <end position="277"/>
    </location>
</feature>
<evidence type="ECO:0000256" key="2">
    <source>
        <dbReference type="PROSITE-ProRule" id="PRU00169"/>
    </source>
</evidence>
<accession>A0ABX1QW93</accession>
<sequence length="277" mass="31453">MNTQTKIIKTIVVDDEPLARRGLRTRLDSHSDIEVVAECQNGVDAVSKISQLRPDLVFLDIQMPGLNGFQVIQKLKELKQPIPVIVFVTAYDSYAIKAFDVHALDYLLKPADNERLSSALGKVREYFENQYQDTQSQKLVNLVAELTGDDCEEILRKLAKGEPIETDPYPDILAIKDGSEVTRVAVNDIQWIDAAGDYMCVHALDGMHIMRKTMKELEQELNPRIFVRVHRSAIANIRYVKKLVSHISGEYHLILQNDTELKVSRSHRDKVKAAMKT</sequence>
<evidence type="ECO:0000259" key="4">
    <source>
        <dbReference type="PROSITE" id="PS50930"/>
    </source>
</evidence>
<evidence type="ECO:0000313" key="5">
    <source>
        <dbReference type="EMBL" id="NMH58475.1"/>
    </source>
</evidence>
<dbReference type="Gene3D" id="2.40.50.1020">
    <property type="entry name" value="LytTr DNA-binding domain"/>
    <property type="match status" value="1"/>
</dbReference>
<keyword evidence="1" id="KW-0902">Two-component regulatory system</keyword>
<keyword evidence="2" id="KW-0597">Phosphoprotein</keyword>
<dbReference type="CDD" id="cd17532">
    <property type="entry name" value="REC_LytTR_AlgR-like"/>
    <property type="match status" value="1"/>
</dbReference>
<dbReference type="PANTHER" id="PTHR37299:SF1">
    <property type="entry name" value="STAGE 0 SPORULATION PROTEIN A HOMOLOG"/>
    <property type="match status" value="1"/>
</dbReference>
<dbReference type="SUPFAM" id="SSF52172">
    <property type="entry name" value="CheY-like"/>
    <property type="match status" value="1"/>
</dbReference>
<dbReference type="InterPro" id="IPR001789">
    <property type="entry name" value="Sig_transdc_resp-reg_receiver"/>
</dbReference>
<dbReference type="Proteomes" id="UP000709336">
    <property type="component" value="Unassembled WGS sequence"/>
</dbReference>
<comment type="caution">
    <text evidence="5">The sequence shown here is derived from an EMBL/GenBank/DDBJ whole genome shotgun (WGS) entry which is preliminary data.</text>
</comment>
<feature type="modified residue" description="4-aspartylphosphate" evidence="2">
    <location>
        <position position="60"/>
    </location>
</feature>
<dbReference type="Gene3D" id="3.40.50.2300">
    <property type="match status" value="1"/>
</dbReference>
<dbReference type="Pfam" id="PF04397">
    <property type="entry name" value="LytTR"/>
    <property type="match status" value="1"/>
</dbReference>
<gene>
    <name evidence="5" type="ORF">HCJ96_00365</name>
</gene>
<dbReference type="RefSeq" id="WP_169209050.1">
    <property type="nucleotide sequence ID" value="NZ_JAATNW010000001.1"/>
</dbReference>
<dbReference type="SMART" id="SM00850">
    <property type="entry name" value="LytTR"/>
    <property type="match status" value="1"/>
</dbReference>
<reference evidence="5 6" key="1">
    <citation type="submission" date="2020-03" db="EMBL/GenBank/DDBJ databases">
        <title>Alteromonas ponticola sp. nov., isolated from seawater.</title>
        <authorList>
            <person name="Yoon J.-H."/>
            <person name="Kim Y.-O."/>
        </authorList>
    </citation>
    <scope>NUCLEOTIDE SEQUENCE [LARGE SCALE GENOMIC DNA]</scope>
    <source>
        <strain evidence="5 6">MYP5</strain>
    </source>
</reference>
<dbReference type="InterPro" id="IPR011006">
    <property type="entry name" value="CheY-like_superfamily"/>
</dbReference>
<evidence type="ECO:0000256" key="1">
    <source>
        <dbReference type="ARBA" id="ARBA00023012"/>
    </source>
</evidence>
<evidence type="ECO:0000259" key="3">
    <source>
        <dbReference type="PROSITE" id="PS50110"/>
    </source>
</evidence>
<evidence type="ECO:0000313" key="6">
    <source>
        <dbReference type="Proteomes" id="UP000709336"/>
    </source>
</evidence>
<dbReference type="InterPro" id="IPR046947">
    <property type="entry name" value="LytR-like"/>
</dbReference>
<feature type="domain" description="Response regulatory" evidence="3">
    <location>
        <begin position="9"/>
        <end position="124"/>
    </location>
</feature>
<dbReference type="Pfam" id="PF00072">
    <property type="entry name" value="Response_reg"/>
    <property type="match status" value="1"/>
</dbReference>
<proteinExistence type="predicted"/>
<dbReference type="PANTHER" id="PTHR37299">
    <property type="entry name" value="TRANSCRIPTIONAL REGULATOR-RELATED"/>
    <property type="match status" value="1"/>
</dbReference>
<name>A0ABX1QW93_9ALTE</name>